<reference evidence="10 11" key="1">
    <citation type="submission" date="2011-11" db="EMBL/GenBank/DDBJ databases">
        <title>Complete sequence of Granulicella mallensis MP5ACTX8.</title>
        <authorList>
            <consortium name="US DOE Joint Genome Institute"/>
            <person name="Lucas S."/>
            <person name="Copeland A."/>
            <person name="Lapidus A."/>
            <person name="Cheng J.-F."/>
            <person name="Goodwin L."/>
            <person name="Pitluck S."/>
            <person name="Peters L."/>
            <person name="Lu M."/>
            <person name="Detter J.C."/>
            <person name="Han C."/>
            <person name="Tapia R."/>
            <person name="Land M."/>
            <person name="Hauser L."/>
            <person name="Kyrpides N."/>
            <person name="Ivanova N."/>
            <person name="Mikhailova N."/>
            <person name="Pagani I."/>
            <person name="Rawat S."/>
            <person name="Mannisto M."/>
            <person name="Haggblom M."/>
            <person name="Woyke T."/>
        </authorList>
    </citation>
    <scope>NUCLEOTIDE SEQUENCE [LARGE SCALE GENOMIC DNA]</scope>
    <source>
        <strain evidence="11">ATCC BAA-1857 / DSM 23137 / MP5ACTX8</strain>
    </source>
</reference>
<dbReference type="NCBIfam" id="NF006047">
    <property type="entry name" value="PRK08193.1"/>
    <property type="match status" value="1"/>
</dbReference>
<evidence type="ECO:0000256" key="8">
    <source>
        <dbReference type="ARBA" id="ARBA00023277"/>
    </source>
</evidence>
<keyword evidence="6" id="KW-0862">Zinc</keyword>
<keyword evidence="5" id="KW-0479">Metal-binding</keyword>
<dbReference type="GO" id="GO:0016832">
    <property type="term" value="F:aldehyde-lyase activity"/>
    <property type="evidence" value="ECO:0007669"/>
    <property type="project" value="TreeGrafter"/>
</dbReference>
<evidence type="ECO:0000313" key="11">
    <source>
        <dbReference type="Proteomes" id="UP000007113"/>
    </source>
</evidence>
<dbReference type="HOGENOM" id="CLU_006033_5_0_0"/>
<keyword evidence="8" id="KW-0119">Carbohydrate metabolism</keyword>
<evidence type="ECO:0000256" key="5">
    <source>
        <dbReference type="ARBA" id="ARBA00022723"/>
    </source>
</evidence>
<dbReference type="GO" id="GO:0008742">
    <property type="term" value="F:L-ribulose-phosphate 4-epimerase activity"/>
    <property type="evidence" value="ECO:0007669"/>
    <property type="project" value="UniProtKB-EC"/>
</dbReference>
<dbReference type="STRING" id="682795.AciX8_2907"/>
<dbReference type="Pfam" id="PF00596">
    <property type="entry name" value="Aldolase_II"/>
    <property type="match status" value="1"/>
</dbReference>
<dbReference type="EC" id="5.1.3.4" evidence="4"/>
<evidence type="ECO:0000259" key="9">
    <source>
        <dbReference type="SMART" id="SM01007"/>
    </source>
</evidence>
<evidence type="ECO:0000256" key="4">
    <source>
        <dbReference type="ARBA" id="ARBA00013186"/>
    </source>
</evidence>
<keyword evidence="11" id="KW-1185">Reference proteome</keyword>
<dbReference type="OrthoDB" id="9786287at2"/>
<dbReference type="Proteomes" id="UP000007113">
    <property type="component" value="Chromosome"/>
</dbReference>
<keyword evidence="7 10" id="KW-0413">Isomerase</keyword>
<dbReference type="InterPro" id="IPR001303">
    <property type="entry name" value="Aldolase_II/adducin_N"/>
</dbReference>
<dbReference type="InterPro" id="IPR050197">
    <property type="entry name" value="Aldolase_class_II_sugar_metab"/>
</dbReference>
<comment type="cofactor">
    <cofactor evidence="2">
        <name>Zn(2+)</name>
        <dbReference type="ChEBI" id="CHEBI:29105"/>
    </cofactor>
</comment>
<evidence type="ECO:0000256" key="6">
    <source>
        <dbReference type="ARBA" id="ARBA00022833"/>
    </source>
</evidence>
<dbReference type="SMART" id="SM01007">
    <property type="entry name" value="Aldolase_II"/>
    <property type="match status" value="1"/>
</dbReference>
<accession>G8NPX1</accession>
<dbReference type="GO" id="GO:0046872">
    <property type="term" value="F:metal ion binding"/>
    <property type="evidence" value="ECO:0007669"/>
    <property type="project" value="UniProtKB-KW"/>
</dbReference>
<dbReference type="FunFam" id="3.40.225.10:FF:000001">
    <property type="entry name" value="L-ribulose-5-phosphate 4-epimerase UlaF"/>
    <property type="match status" value="1"/>
</dbReference>
<evidence type="ECO:0000256" key="1">
    <source>
        <dbReference type="ARBA" id="ARBA00001726"/>
    </source>
</evidence>
<dbReference type="RefSeq" id="WP_014266087.1">
    <property type="nucleotide sequence ID" value="NC_016631.1"/>
</dbReference>
<organism evidence="10 11">
    <name type="scientific">Granulicella mallensis (strain ATCC BAA-1857 / DSM 23137 / MP5ACTX8)</name>
    <dbReference type="NCBI Taxonomy" id="682795"/>
    <lineage>
        <taxon>Bacteria</taxon>
        <taxon>Pseudomonadati</taxon>
        <taxon>Acidobacteriota</taxon>
        <taxon>Terriglobia</taxon>
        <taxon>Terriglobales</taxon>
        <taxon>Acidobacteriaceae</taxon>
        <taxon>Granulicella</taxon>
    </lineage>
</organism>
<evidence type="ECO:0000256" key="7">
    <source>
        <dbReference type="ARBA" id="ARBA00023235"/>
    </source>
</evidence>
<name>G8NPX1_GRAMM</name>
<proteinExistence type="inferred from homology"/>
<dbReference type="InterPro" id="IPR036409">
    <property type="entry name" value="Aldolase_II/adducin_N_sf"/>
</dbReference>
<dbReference type="eggNOG" id="COG0235">
    <property type="taxonomic scope" value="Bacteria"/>
</dbReference>
<evidence type="ECO:0000313" key="10">
    <source>
        <dbReference type="EMBL" id="AEU37210.1"/>
    </source>
</evidence>
<comment type="catalytic activity">
    <reaction evidence="1">
        <text>L-ribulose 5-phosphate = D-xylulose 5-phosphate</text>
        <dbReference type="Rhea" id="RHEA:22368"/>
        <dbReference type="ChEBI" id="CHEBI:57737"/>
        <dbReference type="ChEBI" id="CHEBI:58226"/>
        <dbReference type="EC" id="5.1.3.4"/>
    </reaction>
</comment>
<dbReference type="Gene3D" id="3.40.225.10">
    <property type="entry name" value="Class II aldolase/adducin N-terminal domain"/>
    <property type="match status" value="1"/>
</dbReference>
<dbReference type="PANTHER" id="PTHR22789:SF8">
    <property type="entry name" value="L-RIBULOSE-5-PHOSPHATE 4-EPIMERASE SGBE"/>
    <property type="match status" value="1"/>
</dbReference>
<evidence type="ECO:0000256" key="3">
    <source>
        <dbReference type="ARBA" id="ARBA00010037"/>
    </source>
</evidence>
<dbReference type="KEGG" id="gma:AciX8_2907"/>
<sequence>MLLKQLREEVLEANLELVRRGLVLYTFGNASGVDREQGLVVIKPSGVDYDVLKPEHMVVTDLHGKIVEGTLRPSSDLDTHTLLYREFEQIGAVVHTHSEFATSFAQAGLPIPAFGTTHADYFYGPVPVTAPLSDAAIGGRYVHETGLAIVARFRGLDGSSPVDPLAVPACLVAGHAPFVWGKTAHDAAHNAVVLEAVARMAYRTIGLKANAGEVSQGLLDRHYFRKHGKDATYGQGNPS</sequence>
<comment type="similarity">
    <text evidence="3">Belongs to the aldolase class II family. AraD/FucA subfamily.</text>
</comment>
<dbReference type="EMBL" id="CP003130">
    <property type="protein sequence ID" value="AEU37210.1"/>
    <property type="molecule type" value="Genomic_DNA"/>
</dbReference>
<dbReference type="AlphaFoldDB" id="G8NPX1"/>
<dbReference type="GO" id="GO:0019323">
    <property type="term" value="P:pentose catabolic process"/>
    <property type="evidence" value="ECO:0007669"/>
    <property type="project" value="TreeGrafter"/>
</dbReference>
<dbReference type="PANTHER" id="PTHR22789">
    <property type="entry name" value="FUCULOSE PHOSPHATE ALDOLASE"/>
    <property type="match status" value="1"/>
</dbReference>
<evidence type="ECO:0000256" key="2">
    <source>
        <dbReference type="ARBA" id="ARBA00001947"/>
    </source>
</evidence>
<gene>
    <name evidence="10" type="ordered locus">AciX8_2907</name>
</gene>
<protein>
    <recommendedName>
        <fullName evidence="4">L-ribulose-5-phosphate 4-epimerase</fullName>
        <ecNumber evidence="4">5.1.3.4</ecNumber>
    </recommendedName>
</protein>
<feature type="domain" description="Class II aldolase/adducin N-terminal" evidence="9">
    <location>
        <begin position="8"/>
        <end position="202"/>
    </location>
</feature>
<dbReference type="GO" id="GO:0005829">
    <property type="term" value="C:cytosol"/>
    <property type="evidence" value="ECO:0007669"/>
    <property type="project" value="TreeGrafter"/>
</dbReference>
<dbReference type="SUPFAM" id="SSF53639">
    <property type="entry name" value="AraD/HMP-PK domain-like"/>
    <property type="match status" value="1"/>
</dbReference>